<dbReference type="Pfam" id="PF00334">
    <property type="entry name" value="NDK"/>
    <property type="match status" value="1"/>
</dbReference>
<dbReference type="SUPFAM" id="SSF54919">
    <property type="entry name" value="Nucleoside diphosphate kinase, NDK"/>
    <property type="match status" value="1"/>
</dbReference>
<dbReference type="STRING" id="428127.EUBDOL_02085"/>
<proteinExistence type="inferred from homology"/>
<evidence type="ECO:0000313" key="11">
    <source>
        <dbReference type="Proteomes" id="UP000004090"/>
    </source>
</evidence>
<dbReference type="GO" id="GO:0004550">
    <property type="term" value="F:nucleoside diphosphate kinase activity"/>
    <property type="evidence" value="ECO:0007669"/>
    <property type="project" value="UniProtKB-EC"/>
</dbReference>
<protein>
    <recommendedName>
        <fullName evidence="3">nucleoside-diphosphate kinase</fullName>
        <ecNumber evidence="3">2.7.4.6</ecNumber>
    </recommendedName>
</protein>
<keyword evidence="5 10" id="KW-0418">Kinase</keyword>
<dbReference type="EMBL" id="ABAW02000025">
    <property type="protein sequence ID" value="EDP10071.1"/>
    <property type="molecule type" value="Genomic_DNA"/>
</dbReference>
<keyword evidence="6" id="KW-0546">Nucleotide metabolism</keyword>
<reference evidence="10 11" key="2">
    <citation type="submission" date="2007-09" db="EMBL/GenBank/DDBJ databases">
        <authorList>
            <person name="Fulton L."/>
            <person name="Clifton S."/>
            <person name="Fulton B."/>
            <person name="Xu J."/>
            <person name="Minx P."/>
            <person name="Pepin K.H."/>
            <person name="Johnson M."/>
            <person name="Thiruvilangam P."/>
            <person name="Bhonagiri V."/>
            <person name="Nash W.E."/>
            <person name="Mardis E.R."/>
            <person name="Wilson R.K."/>
        </authorList>
    </citation>
    <scope>NUCLEOTIDE SEQUENCE [LARGE SCALE GENOMIC DNA]</scope>
    <source>
        <strain evidence="10 11">DSM 3991</strain>
    </source>
</reference>
<gene>
    <name evidence="10" type="primary">ndk</name>
    <name evidence="10" type="ORF">EUBDOL_02085</name>
</gene>
<dbReference type="Gene3D" id="3.30.70.141">
    <property type="entry name" value="Nucleoside diphosphate kinase-like domain"/>
    <property type="match status" value="1"/>
</dbReference>
<organism evidence="10 11">
    <name type="scientific">Amedibacillus dolichus DSM 3991</name>
    <dbReference type="NCBI Taxonomy" id="428127"/>
    <lineage>
        <taxon>Bacteria</taxon>
        <taxon>Bacillati</taxon>
        <taxon>Bacillota</taxon>
        <taxon>Erysipelotrichia</taxon>
        <taxon>Erysipelotrichales</taxon>
        <taxon>Erysipelotrichaceae</taxon>
        <taxon>Amedibacillus</taxon>
    </lineage>
</organism>
<evidence type="ECO:0000259" key="9">
    <source>
        <dbReference type="SMART" id="SM00562"/>
    </source>
</evidence>
<dbReference type="InterPro" id="IPR034907">
    <property type="entry name" value="NDK-like_dom"/>
</dbReference>
<dbReference type="GO" id="GO:0009117">
    <property type="term" value="P:nucleotide metabolic process"/>
    <property type="evidence" value="ECO:0007669"/>
    <property type="project" value="UniProtKB-KW"/>
</dbReference>
<dbReference type="SMART" id="SM00562">
    <property type="entry name" value="NDK"/>
    <property type="match status" value="1"/>
</dbReference>
<evidence type="ECO:0000256" key="3">
    <source>
        <dbReference type="ARBA" id="ARBA00012966"/>
    </source>
</evidence>
<dbReference type="eggNOG" id="COG0105">
    <property type="taxonomic scope" value="Bacteria"/>
</dbReference>
<evidence type="ECO:0000256" key="7">
    <source>
        <dbReference type="PROSITE-ProRule" id="PRU00706"/>
    </source>
</evidence>
<feature type="region of interest" description="Disordered" evidence="8">
    <location>
        <begin position="108"/>
        <end position="129"/>
    </location>
</feature>
<dbReference type="PROSITE" id="PS51374">
    <property type="entry name" value="NDPK_LIKE"/>
    <property type="match status" value="1"/>
</dbReference>
<evidence type="ECO:0000256" key="8">
    <source>
        <dbReference type="SAM" id="MobiDB-lite"/>
    </source>
</evidence>
<comment type="caution">
    <text evidence="7">Lacks conserved residue(s) required for the propagation of feature annotation.</text>
</comment>
<comment type="cofactor">
    <cofactor evidence="1">
        <name>Mg(2+)</name>
        <dbReference type="ChEBI" id="CHEBI:18420"/>
    </cofactor>
</comment>
<evidence type="ECO:0000256" key="4">
    <source>
        <dbReference type="ARBA" id="ARBA00022679"/>
    </source>
</evidence>
<accession>A8REV0</accession>
<evidence type="ECO:0000313" key="10">
    <source>
        <dbReference type="EMBL" id="EDP10071.1"/>
    </source>
</evidence>
<reference evidence="10 11" key="1">
    <citation type="submission" date="2007-09" db="EMBL/GenBank/DDBJ databases">
        <title>Draft genome sequence of Eubacterium dolichum (DSM 3991).</title>
        <authorList>
            <person name="Sudarsanam P."/>
            <person name="Ley R."/>
            <person name="Guruge J."/>
            <person name="Turnbaugh P.J."/>
            <person name="Mahowald M."/>
            <person name="Liep D."/>
            <person name="Gordon J."/>
        </authorList>
    </citation>
    <scope>NUCLEOTIDE SEQUENCE [LARGE SCALE GENOMIC DNA]</scope>
    <source>
        <strain evidence="10 11">DSM 3991</strain>
    </source>
</reference>
<sequence length="162" mass="19068">MFMKQYTYMMLKPDAFEDGKKEAILKELEALGLHVEASKEVEVTMEEMKVLLEHYRDVIDSMEKEFNFPGKLFNTFYYDGPHFIMPMKVSYEGEEDIIAYSRKHIGKTNPQEADKDTIRGKYSNDGYDKSGPENRLVYNLIHASDSQESAKRELRIWQEYLN</sequence>
<evidence type="ECO:0000256" key="2">
    <source>
        <dbReference type="ARBA" id="ARBA00008142"/>
    </source>
</evidence>
<keyword evidence="4 10" id="KW-0808">Transferase</keyword>
<dbReference type="PANTHER" id="PTHR11349">
    <property type="entry name" value="NUCLEOSIDE DIPHOSPHATE KINASE"/>
    <property type="match status" value="1"/>
</dbReference>
<evidence type="ECO:0000256" key="5">
    <source>
        <dbReference type="ARBA" id="ARBA00022777"/>
    </source>
</evidence>
<feature type="domain" description="Nucleoside diphosphate kinase-like" evidence="9">
    <location>
        <begin position="4"/>
        <end position="162"/>
    </location>
</feature>
<evidence type="ECO:0000256" key="1">
    <source>
        <dbReference type="ARBA" id="ARBA00001946"/>
    </source>
</evidence>
<evidence type="ECO:0000256" key="6">
    <source>
        <dbReference type="ARBA" id="ARBA00023080"/>
    </source>
</evidence>
<dbReference type="InterPro" id="IPR036850">
    <property type="entry name" value="NDK-like_dom_sf"/>
</dbReference>
<comment type="caution">
    <text evidence="10">The sequence shown here is derived from an EMBL/GenBank/DDBJ whole genome shotgun (WGS) entry which is preliminary data.</text>
</comment>
<comment type="similarity">
    <text evidence="2 7">Belongs to the NDK family.</text>
</comment>
<dbReference type="Proteomes" id="UP000004090">
    <property type="component" value="Unassembled WGS sequence"/>
</dbReference>
<name>A8REV0_9FIRM</name>
<dbReference type="HOGENOM" id="CLU_060216_6_3_9"/>
<dbReference type="EC" id="2.7.4.6" evidence="3"/>
<dbReference type="AlphaFoldDB" id="A8REV0"/>